<evidence type="ECO:0000313" key="10">
    <source>
        <dbReference type="Proteomes" id="UP001152795"/>
    </source>
</evidence>
<comment type="caution">
    <text evidence="9">The sequence shown here is derived from an EMBL/GenBank/DDBJ whole genome shotgun (WGS) entry which is preliminary data.</text>
</comment>
<feature type="domain" description="Reverse transcriptase RNase H-like" evidence="8">
    <location>
        <begin position="186"/>
        <end position="292"/>
    </location>
</feature>
<keyword evidence="6" id="KW-0695">RNA-directed DNA polymerase</keyword>
<sequence length="313" mass="35554">MDDCFDLLKGFWQIPLSERAKEISAFATPYGLYQYKVMPFGMKNAPATFQHLINRLIADIDGCEAYIDDVIIYSNTWETHLEIIEFGCGHVTYLGHIVGQGKVKPISAKIEAICAFPQPSTKKQVMCFLGMAGYYRKFCPNFSTVTQPLTELLRKNIKFIWTEHCQSSFNRLKALLQSSPVLSAPDFSRPFKLAVDASDIAAGAVLLQEDNDGIDHPVAYFSCKFNHHQRNYSTAEKECLALILALQHFDVYVSSAGVPIEVFSDHNPLVFIHRMKDKNQRLLRWSLILSEYNMHIQHIKGQDNLIADCLSRP</sequence>
<evidence type="ECO:0000256" key="2">
    <source>
        <dbReference type="ARBA" id="ARBA00022695"/>
    </source>
</evidence>
<dbReference type="PANTHER" id="PTHR37984">
    <property type="entry name" value="PROTEIN CBG26694"/>
    <property type="match status" value="1"/>
</dbReference>
<dbReference type="Gene3D" id="3.10.10.10">
    <property type="entry name" value="HIV Type 1 Reverse Transcriptase, subunit A, domain 1"/>
    <property type="match status" value="1"/>
</dbReference>
<organism evidence="9 10">
    <name type="scientific">Paramuricea clavata</name>
    <name type="common">Red gorgonian</name>
    <name type="synonym">Violescent sea-whip</name>
    <dbReference type="NCBI Taxonomy" id="317549"/>
    <lineage>
        <taxon>Eukaryota</taxon>
        <taxon>Metazoa</taxon>
        <taxon>Cnidaria</taxon>
        <taxon>Anthozoa</taxon>
        <taxon>Octocorallia</taxon>
        <taxon>Malacalcyonacea</taxon>
        <taxon>Plexauridae</taxon>
        <taxon>Paramuricea</taxon>
    </lineage>
</organism>
<evidence type="ECO:0000259" key="8">
    <source>
        <dbReference type="Pfam" id="PF17917"/>
    </source>
</evidence>
<dbReference type="Pfam" id="PF17917">
    <property type="entry name" value="RT_RNaseH"/>
    <property type="match status" value="1"/>
</dbReference>
<dbReference type="Pfam" id="PF00078">
    <property type="entry name" value="RVT_1"/>
    <property type="match status" value="1"/>
</dbReference>
<keyword evidence="3" id="KW-0540">Nuclease</keyword>
<evidence type="ECO:0000256" key="3">
    <source>
        <dbReference type="ARBA" id="ARBA00022722"/>
    </source>
</evidence>
<keyword evidence="10" id="KW-1185">Reference proteome</keyword>
<proteinExistence type="predicted"/>
<dbReference type="SUPFAM" id="SSF56672">
    <property type="entry name" value="DNA/RNA polymerases"/>
    <property type="match status" value="1"/>
</dbReference>
<dbReference type="InterPro" id="IPR050951">
    <property type="entry name" value="Retrovirus_Pol_polyprotein"/>
</dbReference>
<dbReference type="EMBL" id="CACRXK020002708">
    <property type="protein sequence ID" value="CAB3995666.1"/>
    <property type="molecule type" value="Genomic_DNA"/>
</dbReference>
<dbReference type="AlphaFoldDB" id="A0A6S7GZN0"/>
<reference evidence="9" key="1">
    <citation type="submission" date="2020-04" db="EMBL/GenBank/DDBJ databases">
        <authorList>
            <person name="Alioto T."/>
            <person name="Alioto T."/>
            <person name="Gomez Garrido J."/>
        </authorList>
    </citation>
    <scope>NUCLEOTIDE SEQUENCE</scope>
    <source>
        <strain evidence="9">A484AB</strain>
    </source>
</reference>
<name>A0A6S7GZN0_PARCT</name>
<evidence type="ECO:0000256" key="5">
    <source>
        <dbReference type="ARBA" id="ARBA00022801"/>
    </source>
</evidence>
<dbReference type="InterPro" id="IPR043128">
    <property type="entry name" value="Rev_trsase/Diguanyl_cyclase"/>
</dbReference>
<dbReference type="InterPro" id="IPR043502">
    <property type="entry name" value="DNA/RNA_pol_sf"/>
</dbReference>
<keyword evidence="4" id="KW-0255">Endonuclease</keyword>
<feature type="domain" description="Reverse transcriptase" evidence="7">
    <location>
        <begin position="5"/>
        <end position="103"/>
    </location>
</feature>
<dbReference type="Gene3D" id="3.30.70.270">
    <property type="match status" value="2"/>
</dbReference>
<evidence type="ECO:0000256" key="1">
    <source>
        <dbReference type="ARBA" id="ARBA00022679"/>
    </source>
</evidence>
<dbReference type="OrthoDB" id="10000497at2759"/>
<evidence type="ECO:0000313" key="9">
    <source>
        <dbReference type="EMBL" id="CAB3995666.1"/>
    </source>
</evidence>
<dbReference type="InterPro" id="IPR041373">
    <property type="entry name" value="RT_RNaseH"/>
</dbReference>
<evidence type="ECO:0000256" key="6">
    <source>
        <dbReference type="ARBA" id="ARBA00022918"/>
    </source>
</evidence>
<keyword evidence="2" id="KW-0548">Nucleotidyltransferase</keyword>
<keyword evidence="1" id="KW-0808">Transferase</keyword>
<dbReference type="PANTHER" id="PTHR37984:SF5">
    <property type="entry name" value="PROTEIN NYNRIN-LIKE"/>
    <property type="match status" value="1"/>
</dbReference>
<dbReference type="GO" id="GO:0003964">
    <property type="term" value="F:RNA-directed DNA polymerase activity"/>
    <property type="evidence" value="ECO:0007669"/>
    <property type="project" value="UniProtKB-KW"/>
</dbReference>
<evidence type="ECO:0000256" key="4">
    <source>
        <dbReference type="ARBA" id="ARBA00022759"/>
    </source>
</evidence>
<dbReference type="GO" id="GO:0016787">
    <property type="term" value="F:hydrolase activity"/>
    <property type="evidence" value="ECO:0007669"/>
    <property type="project" value="UniProtKB-KW"/>
</dbReference>
<dbReference type="FunFam" id="3.30.70.270:FF:000115">
    <property type="entry name" value="Polyprotein of retroviral origin, putative"/>
    <property type="match status" value="1"/>
</dbReference>
<dbReference type="CDD" id="cd09274">
    <property type="entry name" value="RNase_HI_RT_Ty3"/>
    <property type="match status" value="1"/>
</dbReference>
<accession>A0A6S7GZN0</accession>
<keyword evidence="5" id="KW-0378">Hydrolase</keyword>
<gene>
    <name evidence="9" type="ORF">PACLA_8A046471</name>
</gene>
<dbReference type="CDD" id="cd01647">
    <property type="entry name" value="RT_LTR"/>
    <property type="match status" value="1"/>
</dbReference>
<protein>
    <submittedName>
        <fullName evidence="9">Uncharacterized protein</fullName>
    </submittedName>
</protein>
<dbReference type="InterPro" id="IPR000477">
    <property type="entry name" value="RT_dom"/>
</dbReference>
<dbReference type="Proteomes" id="UP001152795">
    <property type="component" value="Unassembled WGS sequence"/>
</dbReference>
<evidence type="ECO:0000259" key="7">
    <source>
        <dbReference type="Pfam" id="PF00078"/>
    </source>
</evidence>
<dbReference type="GO" id="GO:0004519">
    <property type="term" value="F:endonuclease activity"/>
    <property type="evidence" value="ECO:0007669"/>
    <property type="project" value="UniProtKB-KW"/>
</dbReference>